<organism evidence="2 3">
    <name type="scientific">Pelagicoccus mobilis</name>
    <dbReference type="NCBI Taxonomy" id="415221"/>
    <lineage>
        <taxon>Bacteria</taxon>
        <taxon>Pseudomonadati</taxon>
        <taxon>Verrucomicrobiota</taxon>
        <taxon>Opitutia</taxon>
        <taxon>Puniceicoccales</taxon>
        <taxon>Pelagicoccaceae</taxon>
        <taxon>Pelagicoccus</taxon>
    </lineage>
</organism>
<dbReference type="RefSeq" id="WP_200355568.1">
    <property type="nucleotide sequence ID" value="NZ_JAENIL010000017.1"/>
</dbReference>
<feature type="signal peptide" evidence="1">
    <location>
        <begin position="1"/>
        <end position="22"/>
    </location>
</feature>
<evidence type="ECO:0000313" key="3">
    <source>
        <dbReference type="Proteomes" id="UP000617628"/>
    </source>
</evidence>
<reference evidence="2" key="1">
    <citation type="submission" date="2021-01" db="EMBL/GenBank/DDBJ databases">
        <title>Modified the classification status of verrucomicrobia.</title>
        <authorList>
            <person name="Feng X."/>
        </authorList>
    </citation>
    <scope>NUCLEOTIDE SEQUENCE</scope>
    <source>
        <strain evidence="2">KCTC 13126</strain>
    </source>
</reference>
<dbReference type="EMBL" id="JAENIL010000017">
    <property type="protein sequence ID" value="MBK1877353.1"/>
    <property type="molecule type" value="Genomic_DNA"/>
</dbReference>
<proteinExistence type="predicted"/>
<gene>
    <name evidence="2" type="ORF">JIN87_10770</name>
</gene>
<dbReference type="AlphaFoldDB" id="A0A934S1F8"/>
<accession>A0A934S1F8</accession>
<protein>
    <submittedName>
        <fullName evidence="2">Uncharacterized protein</fullName>
    </submittedName>
</protein>
<feature type="chain" id="PRO_5036905413" evidence="1">
    <location>
        <begin position="23"/>
        <end position="365"/>
    </location>
</feature>
<evidence type="ECO:0000313" key="2">
    <source>
        <dbReference type="EMBL" id="MBK1877353.1"/>
    </source>
</evidence>
<evidence type="ECO:0000256" key="1">
    <source>
        <dbReference type="SAM" id="SignalP"/>
    </source>
</evidence>
<dbReference type="Proteomes" id="UP000617628">
    <property type="component" value="Unassembled WGS sequence"/>
</dbReference>
<keyword evidence="1" id="KW-0732">Signal</keyword>
<sequence>MNSLPSTAILAALLALSPQAICEVVNTHIDLAVSQHEVEHSISFSTGGSARANPSLQTRYMSAWVEWDDETLEPISVRFHTTSIVVYGGILWEDWALSVDTRLKPPNAPAFDSTWKFSTKDVIVNIGPQDSSLAVNQQNGEFDAELYIYRGTASVEFKGNGESISESGDYSDSITTLSLSQTPRIRIEKLVDNLMVDKYLFHFDFEFKEETNETSSELGTTLNGIDEGSFTLTGQHSSPSEFANWFSRTGDEFPSHERGTVSNKGIPIELSYALNLSPNLGDTHTYPFNWRTSAGKRKLDIYSDTLNADIIIEYSTNLQAGSWKEIPESWIENGPESLKAGSNHDVAIEIPAAEKSVFIRVRPEV</sequence>
<comment type="caution">
    <text evidence="2">The sequence shown here is derived from an EMBL/GenBank/DDBJ whole genome shotgun (WGS) entry which is preliminary data.</text>
</comment>
<keyword evidence="3" id="KW-1185">Reference proteome</keyword>
<name>A0A934S1F8_9BACT</name>